<dbReference type="PROSITE" id="PS50878">
    <property type="entry name" value="RT_POL"/>
    <property type="match status" value="1"/>
</dbReference>
<protein>
    <recommendedName>
        <fullName evidence="1">Reverse transcriptase domain-containing protein</fullName>
    </recommendedName>
</protein>
<evidence type="ECO:0000313" key="2">
    <source>
        <dbReference type="EMBL" id="KAJ3591290.1"/>
    </source>
</evidence>
<keyword evidence="3" id="KW-1185">Reference proteome</keyword>
<comment type="caution">
    <text evidence="2">The sequence shown here is derived from an EMBL/GenBank/DDBJ whole genome shotgun (WGS) entry which is preliminary data.</text>
</comment>
<sequence length="182" mass="20918">MLRDKIVDFLKENDLLSHKQYGFISGRSTSLQLLKVLDNWTDIIDRGGQIDCIFCDFMKAFDKVPHRRLIGKVETYGIRDSIKGWLEDFLKDRSQQVVVNGVKSTPMAVTSGISQGSVLVPLLFVIYINDLPEAVRSQIYLFADDTKIYRRINSDEDRKTLQAELEILDNWSREMATSLPSR</sequence>
<accession>A0A9Q0DQF4</accession>
<proteinExistence type="predicted"/>
<dbReference type="InterPro" id="IPR000477">
    <property type="entry name" value="RT_dom"/>
</dbReference>
<dbReference type="AlphaFoldDB" id="A0A9Q0DQF4"/>
<organism evidence="2 3">
    <name type="scientific">Muraenolepis orangiensis</name>
    <name type="common">Patagonian moray cod</name>
    <dbReference type="NCBI Taxonomy" id="630683"/>
    <lineage>
        <taxon>Eukaryota</taxon>
        <taxon>Metazoa</taxon>
        <taxon>Chordata</taxon>
        <taxon>Craniata</taxon>
        <taxon>Vertebrata</taxon>
        <taxon>Euteleostomi</taxon>
        <taxon>Actinopterygii</taxon>
        <taxon>Neopterygii</taxon>
        <taxon>Teleostei</taxon>
        <taxon>Neoteleostei</taxon>
        <taxon>Acanthomorphata</taxon>
        <taxon>Zeiogadaria</taxon>
        <taxon>Gadariae</taxon>
        <taxon>Gadiformes</taxon>
        <taxon>Muraenolepidoidei</taxon>
        <taxon>Muraenolepididae</taxon>
        <taxon>Muraenolepis</taxon>
    </lineage>
</organism>
<dbReference type="SUPFAM" id="SSF56672">
    <property type="entry name" value="DNA/RNA polymerases"/>
    <property type="match status" value="1"/>
</dbReference>
<dbReference type="Pfam" id="PF00078">
    <property type="entry name" value="RVT_1"/>
    <property type="match status" value="1"/>
</dbReference>
<dbReference type="OrthoDB" id="419189at2759"/>
<evidence type="ECO:0000259" key="1">
    <source>
        <dbReference type="PROSITE" id="PS50878"/>
    </source>
</evidence>
<name>A0A9Q0DQF4_9TELE</name>
<dbReference type="PANTHER" id="PTHR33332">
    <property type="entry name" value="REVERSE TRANSCRIPTASE DOMAIN-CONTAINING PROTEIN"/>
    <property type="match status" value="1"/>
</dbReference>
<feature type="domain" description="Reverse transcriptase" evidence="1">
    <location>
        <begin position="1"/>
        <end position="182"/>
    </location>
</feature>
<dbReference type="EMBL" id="JANIIK010000114">
    <property type="protein sequence ID" value="KAJ3591290.1"/>
    <property type="molecule type" value="Genomic_DNA"/>
</dbReference>
<gene>
    <name evidence="2" type="ORF">NHX12_009236</name>
</gene>
<dbReference type="Proteomes" id="UP001148018">
    <property type="component" value="Unassembled WGS sequence"/>
</dbReference>
<dbReference type="InterPro" id="IPR043502">
    <property type="entry name" value="DNA/RNA_pol_sf"/>
</dbReference>
<evidence type="ECO:0000313" key="3">
    <source>
        <dbReference type="Proteomes" id="UP001148018"/>
    </source>
</evidence>
<reference evidence="2" key="1">
    <citation type="submission" date="2022-07" db="EMBL/GenBank/DDBJ databases">
        <title>Chromosome-level genome of Muraenolepis orangiensis.</title>
        <authorList>
            <person name="Kim J."/>
        </authorList>
    </citation>
    <scope>NUCLEOTIDE SEQUENCE</scope>
    <source>
        <strain evidence="2">KU_S4_2022</strain>
        <tissue evidence="2">Muscle</tissue>
    </source>
</reference>